<dbReference type="EMBL" id="CP017269">
    <property type="protein sequence ID" value="AOT72612.1"/>
    <property type="molecule type" value="Genomic_DNA"/>
</dbReference>
<proteinExistence type="inferred from homology"/>
<gene>
    <name evidence="3" type="ORF">Gferi_25495</name>
</gene>
<dbReference type="SUPFAM" id="SSF53067">
    <property type="entry name" value="Actin-like ATPase domain"/>
    <property type="match status" value="1"/>
</dbReference>
<evidence type="ECO:0000256" key="1">
    <source>
        <dbReference type="ARBA" id="ARBA00006479"/>
    </source>
</evidence>
<dbReference type="RefSeq" id="WP_069980921.1">
    <property type="nucleotide sequence ID" value="NZ_CP017269.1"/>
</dbReference>
<dbReference type="AlphaFoldDB" id="A0A1D8GNZ8"/>
<sequence length="323" mass="35141">MHSNRTTKLYAVGVDIGGTKILILITDQSGRVLFKKRVESTGDLERICEIINAALKEASIAHHQIMGMTVGIPGHVDSLEGIVKNSVQLGWKDLNIKAYISRRFSFPVFIKNDVNCAALGEKWLGNGENSSHMVYISLGTGVGGAIIANGSLVEGSTYSAGEFGYITDSDDIKKGIDSDWDQYGNLERKISGFALDEKARQIGLTARELFVEYNKGNSAAQEIIDSFIKNLSLVISNLVNILNPEYVIIGGGVSESMECILDPIKSYVKKLTMFPTKIRLSKLGGEGGAFGCVYNVLSGMEDSTEQEEGISKKLEKDKNEKGD</sequence>
<dbReference type="STRING" id="1424294.Gferi_25495"/>
<evidence type="ECO:0008006" key="5">
    <source>
        <dbReference type="Google" id="ProtNLM"/>
    </source>
</evidence>
<dbReference type="Gene3D" id="3.30.420.40">
    <property type="match status" value="2"/>
</dbReference>
<comment type="similarity">
    <text evidence="1">Belongs to the ROK (NagC/XylR) family.</text>
</comment>
<dbReference type="Pfam" id="PF00480">
    <property type="entry name" value="ROK"/>
    <property type="match status" value="1"/>
</dbReference>
<dbReference type="PANTHER" id="PTHR18964:SF149">
    <property type="entry name" value="BIFUNCTIONAL UDP-N-ACETYLGLUCOSAMINE 2-EPIMERASE_N-ACETYLMANNOSAMINE KINASE"/>
    <property type="match status" value="1"/>
</dbReference>
<accession>A0A1D8GNZ8</accession>
<evidence type="ECO:0000256" key="2">
    <source>
        <dbReference type="SAM" id="MobiDB-lite"/>
    </source>
</evidence>
<dbReference type="InterPro" id="IPR000600">
    <property type="entry name" value="ROK"/>
</dbReference>
<reference evidence="3 4" key="1">
    <citation type="submission" date="2016-09" db="EMBL/GenBank/DDBJ databases">
        <title>Genomic analysis reveals versatility of anaerobic energy metabolism of Geosporobacter ferrireducens IRF9 of phylum Firmicutes.</title>
        <authorList>
            <person name="Kim S.-J."/>
        </authorList>
    </citation>
    <scope>NUCLEOTIDE SEQUENCE [LARGE SCALE GENOMIC DNA]</scope>
    <source>
        <strain evidence="3 4">IRF9</strain>
    </source>
</reference>
<evidence type="ECO:0000313" key="4">
    <source>
        <dbReference type="Proteomes" id="UP000095743"/>
    </source>
</evidence>
<dbReference type="KEGG" id="gfe:Gferi_25495"/>
<dbReference type="Proteomes" id="UP000095743">
    <property type="component" value="Chromosome"/>
</dbReference>
<name>A0A1D8GNZ8_9FIRM</name>
<organism evidence="3 4">
    <name type="scientific">Geosporobacter ferrireducens</name>
    <dbReference type="NCBI Taxonomy" id="1424294"/>
    <lineage>
        <taxon>Bacteria</taxon>
        <taxon>Bacillati</taxon>
        <taxon>Bacillota</taxon>
        <taxon>Clostridia</taxon>
        <taxon>Peptostreptococcales</taxon>
        <taxon>Thermotaleaceae</taxon>
        <taxon>Geosporobacter</taxon>
    </lineage>
</organism>
<dbReference type="PANTHER" id="PTHR18964">
    <property type="entry name" value="ROK (REPRESSOR, ORF, KINASE) FAMILY"/>
    <property type="match status" value="1"/>
</dbReference>
<feature type="compositionally biased region" description="Basic and acidic residues" evidence="2">
    <location>
        <begin position="309"/>
        <end position="323"/>
    </location>
</feature>
<protein>
    <recommendedName>
        <fullName evidence="5">Sugar kinase</fullName>
    </recommendedName>
</protein>
<dbReference type="OrthoDB" id="9795247at2"/>
<evidence type="ECO:0000313" key="3">
    <source>
        <dbReference type="EMBL" id="AOT72612.1"/>
    </source>
</evidence>
<keyword evidence="4" id="KW-1185">Reference proteome</keyword>
<dbReference type="InterPro" id="IPR043129">
    <property type="entry name" value="ATPase_NBD"/>
</dbReference>
<feature type="region of interest" description="Disordered" evidence="2">
    <location>
        <begin position="302"/>
        <end position="323"/>
    </location>
</feature>